<accession>A0ABQ1UNT5</accession>
<dbReference type="InterPro" id="IPR000595">
    <property type="entry name" value="cNMP-bd_dom"/>
</dbReference>
<dbReference type="PROSITE" id="PS50042">
    <property type="entry name" value="CNMP_BINDING_3"/>
    <property type="match status" value="1"/>
</dbReference>
<dbReference type="InterPro" id="IPR014710">
    <property type="entry name" value="RmlC-like_jellyroll"/>
</dbReference>
<dbReference type="SUPFAM" id="SSF51206">
    <property type="entry name" value="cAMP-binding domain-like"/>
    <property type="match status" value="1"/>
</dbReference>
<feature type="domain" description="Cyclic nucleotide-binding" evidence="1">
    <location>
        <begin position="10"/>
        <end position="113"/>
    </location>
</feature>
<evidence type="ECO:0000259" key="1">
    <source>
        <dbReference type="PROSITE" id="PS50042"/>
    </source>
</evidence>
<dbReference type="EMBL" id="BMHT01000008">
    <property type="protein sequence ID" value="GGF23548.1"/>
    <property type="molecule type" value="Genomic_DNA"/>
</dbReference>
<comment type="caution">
    <text evidence="2">The sequence shown here is derived from an EMBL/GenBank/DDBJ whole genome shotgun (WGS) entry which is preliminary data.</text>
</comment>
<gene>
    <name evidence="2" type="ORF">GCM10011383_39000</name>
</gene>
<sequence length="189" mass="21586">MKEFLEYISQLGSLNEQQISLLSQKATSVSLRKGDYFLEAGTIGQRVGFVVEGVFRVCHYTDQGEEVTHYFIEERRMIMDVRGLVENNASPYHVQAVTDCQLLVFSAQDWRNLSATIAGWDAIVHKIIAKTLSQKLERIVPMLAQDAMTRYTSFMEKYPQLVNRVPLAYLASYLGITQSSLSRVRKNIR</sequence>
<dbReference type="RefSeq" id="WP_188815733.1">
    <property type="nucleotide sequence ID" value="NZ_BMHT01000008.1"/>
</dbReference>
<dbReference type="CDD" id="cd00038">
    <property type="entry name" value="CAP_ED"/>
    <property type="match status" value="1"/>
</dbReference>
<reference evidence="3" key="1">
    <citation type="journal article" date="2019" name="Int. J. Syst. Evol. Microbiol.">
        <title>The Global Catalogue of Microorganisms (GCM) 10K type strain sequencing project: providing services to taxonomists for standard genome sequencing and annotation.</title>
        <authorList>
            <consortium name="The Broad Institute Genomics Platform"/>
            <consortium name="The Broad Institute Genome Sequencing Center for Infectious Disease"/>
            <person name="Wu L."/>
            <person name="Ma J."/>
        </authorList>
    </citation>
    <scope>NUCLEOTIDE SEQUENCE [LARGE SCALE GENOMIC DNA]</scope>
    <source>
        <strain evidence="3">CGMCC 1.15197</strain>
    </source>
</reference>
<dbReference type="Proteomes" id="UP000632273">
    <property type="component" value="Unassembled WGS sequence"/>
</dbReference>
<dbReference type="InterPro" id="IPR018490">
    <property type="entry name" value="cNMP-bd_dom_sf"/>
</dbReference>
<dbReference type="Pfam" id="PF00027">
    <property type="entry name" value="cNMP_binding"/>
    <property type="match status" value="1"/>
</dbReference>
<dbReference type="Gene3D" id="2.60.120.10">
    <property type="entry name" value="Jelly Rolls"/>
    <property type="match status" value="1"/>
</dbReference>
<keyword evidence="3" id="KW-1185">Reference proteome</keyword>
<proteinExistence type="predicted"/>
<protein>
    <submittedName>
        <fullName evidence="2">cAMP-binding protein</fullName>
    </submittedName>
</protein>
<name>A0ABQ1UNT5_9BACT</name>
<organism evidence="2 3">
    <name type="scientific">Hymenobacter cavernae</name>
    <dbReference type="NCBI Taxonomy" id="2044852"/>
    <lineage>
        <taxon>Bacteria</taxon>
        <taxon>Pseudomonadati</taxon>
        <taxon>Bacteroidota</taxon>
        <taxon>Cytophagia</taxon>
        <taxon>Cytophagales</taxon>
        <taxon>Hymenobacteraceae</taxon>
        <taxon>Hymenobacter</taxon>
    </lineage>
</organism>
<evidence type="ECO:0000313" key="3">
    <source>
        <dbReference type="Proteomes" id="UP000632273"/>
    </source>
</evidence>
<evidence type="ECO:0000313" key="2">
    <source>
        <dbReference type="EMBL" id="GGF23548.1"/>
    </source>
</evidence>